<evidence type="ECO:0000313" key="2">
    <source>
        <dbReference type="Proteomes" id="UP000054359"/>
    </source>
</evidence>
<dbReference type="InterPro" id="IPR039720">
    <property type="entry name" value="TMEM94"/>
</dbReference>
<gene>
    <name evidence="1" type="ORF">X975_25768</name>
</gene>
<organism evidence="1 2">
    <name type="scientific">Stegodyphus mimosarum</name>
    <name type="common">African social velvet spider</name>
    <dbReference type="NCBI Taxonomy" id="407821"/>
    <lineage>
        <taxon>Eukaryota</taxon>
        <taxon>Metazoa</taxon>
        <taxon>Ecdysozoa</taxon>
        <taxon>Arthropoda</taxon>
        <taxon>Chelicerata</taxon>
        <taxon>Arachnida</taxon>
        <taxon>Araneae</taxon>
        <taxon>Araneomorphae</taxon>
        <taxon>Entelegynae</taxon>
        <taxon>Eresoidea</taxon>
        <taxon>Eresidae</taxon>
        <taxon>Stegodyphus</taxon>
    </lineage>
</organism>
<sequence length="137" mass="15680">MLRHTEMLSRVKSIVKLLEEKQNHLRDKNQYLNLHTPQSPCISVQWTYRDGHLLNLPCSLLVEGDVILMRPGHAAPGQCISLNKACNFECRLKRGQVFAPVNEHLSDNFSSPRLRKPAHTAKFVMLETPFISGMRYA</sequence>
<accession>A0A087UNB5</accession>
<dbReference type="PANTHER" id="PTHR13219">
    <property type="entry name" value="TRANSMEMBRANE PROTEIN 94"/>
    <property type="match status" value="1"/>
</dbReference>
<dbReference type="EMBL" id="KK120694">
    <property type="protein sequence ID" value="KFM78854.1"/>
    <property type="molecule type" value="Genomic_DNA"/>
</dbReference>
<dbReference type="AlphaFoldDB" id="A0A087UNB5"/>
<protein>
    <submittedName>
        <fullName evidence="1">Uncharacterized protein</fullName>
    </submittedName>
</protein>
<dbReference type="Proteomes" id="UP000054359">
    <property type="component" value="Unassembled WGS sequence"/>
</dbReference>
<reference evidence="1 2" key="1">
    <citation type="submission" date="2013-11" db="EMBL/GenBank/DDBJ databases">
        <title>Genome sequencing of Stegodyphus mimosarum.</title>
        <authorList>
            <person name="Bechsgaard J."/>
        </authorList>
    </citation>
    <scope>NUCLEOTIDE SEQUENCE [LARGE SCALE GENOMIC DNA]</scope>
</reference>
<name>A0A087UNB5_STEMI</name>
<dbReference type="OrthoDB" id="5568754at2759"/>
<feature type="non-terminal residue" evidence="1">
    <location>
        <position position="137"/>
    </location>
</feature>
<proteinExistence type="predicted"/>
<evidence type="ECO:0000313" key="1">
    <source>
        <dbReference type="EMBL" id="KFM78854.1"/>
    </source>
</evidence>
<keyword evidence="2" id="KW-1185">Reference proteome</keyword>
<dbReference type="PANTHER" id="PTHR13219:SF6">
    <property type="entry name" value="TRANSMEMBRANE PROTEIN 94"/>
    <property type="match status" value="1"/>
</dbReference>